<dbReference type="AlphaFoldDB" id="A0A6D2L5Z2"/>
<name>A0A6D2L5Z2_9BRAS</name>
<evidence type="ECO:0000313" key="3">
    <source>
        <dbReference type="Proteomes" id="UP000467841"/>
    </source>
</evidence>
<evidence type="ECO:0000256" key="1">
    <source>
        <dbReference type="SAM" id="Phobius"/>
    </source>
</evidence>
<proteinExistence type="predicted"/>
<keyword evidence="3" id="KW-1185">Reference proteome</keyword>
<sequence length="145" mass="16432">MATHGKRVCQDWYQGILRTYPGKGGVGIPKRCRCGCDVALHTNHDGRRFFECTGNTMDGQAHVKTWWEEAITEQFGELYDELDDINTQLTYMAMDCGLFKTLVEEVEGLKENVTKREQKSGRERKFAVVCGVLVVIMGLIIVLVK</sequence>
<dbReference type="Proteomes" id="UP000467841">
    <property type="component" value="Unassembled WGS sequence"/>
</dbReference>
<gene>
    <name evidence="2" type="ORF">MERR_LOCUS43882</name>
</gene>
<keyword evidence="1" id="KW-0472">Membrane</keyword>
<feature type="transmembrane region" description="Helical" evidence="1">
    <location>
        <begin position="126"/>
        <end position="144"/>
    </location>
</feature>
<comment type="caution">
    <text evidence="2">The sequence shown here is derived from an EMBL/GenBank/DDBJ whole genome shotgun (WGS) entry which is preliminary data.</text>
</comment>
<protein>
    <submittedName>
        <fullName evidence="2">Uncharacterized protein</fullName>
    </submittedName>
</protein>
<keyword evidence="1" id="KW-1133">Transmembrane helix</keyword>
<evidence type="ECO:0000313" key="2">
    <source>
        <dbReference type="EMBL" id="CAA7056646.1"/>
    </source>
</evidence>
<reference evidence="2" key="1">
    <citation type="submission" date="2020-01" db="EMBL/GenBank/DDBJ databases">
        <authorList>
            <person name="Mishra B."/>
        </authorList>
    </citation>
    <scope>NUCLEOTIDE SEQUENCE [LARGE SCALE GENOMIC DNA]</scope>
</reference>
<organism evidence="2 3">
    <name type="scientific">Microthlaspi erraticum</name>
    <dbReference type="NCBI Taxonomy" id="1685480"/>
    <lineage>
        <taxon>Eukaryota</taxon>
        <taxon>Viridiplantae</taxon>
        <taxon>Streptophyta</taxon>
        <taxon>Embryophyta</taxon>
        <taxon>Tracheophyta</taxon>
        <taxon>Spermatophyta</taxon>
        <taxon>Magnoliopsida</taxon>
        <taxon>eudicotyledons</taxon>
        <taxon>Gunneridae</taxon>
        <taxon>Pentapetalae</taxon>
        <taxon>rosids</taxon>
        <taxon>malvids</taxon>
        <taxon>Brassicales</taxon>
        <taxon>Brassicaceae</taxon>
        <taxon>Coluteocarpeae</taxon>
        <taxon>Microthlaspi</taxon>
    </lineage>
</organism>
<keyword evidence="1" id="KW-0812">Transmembrane</keyword>
<accession>A0A6D2L5Z2</accession>
<dbReference type="EMBL" id="CACVBM020001651">
    <property type="protein sequence ID" value="CAA7056646.1"/>
    <property type="molecule type" value="Genomic_DNA"/>
</dbReference>